<evidence type="ECO:0000313" key="2">
    <source>
        <dbReference type="EMBL" id="CCA76048.1"/>
    </source>
</evidence>
<evidence type="ECO:0000256" key="1">
    <source>
        <dbReference type="SAM" id="MobiDB-lite"/>
    </source>
</evidence>
<proteinExistence type="predicted"/>
<comment type="caution">
    <text evidence="2">The sequence shown here is derived from an EMBL/GenBank/DDBJ whole genome shotgun (WGS) entry which is preliminary data.</text>
</comment>
<name>G4TXK5_SERID</name>
<gene>
    <name evidence="2" type="ORF">PIIN_10048</name>
</gene>
<feature type="region of interest" description="Disordered" evidence="1">
    <location>
        <begin position="1"/>
        <end position="29"/>
    </location>
</feature>
<dbReference type="HOGENOM" id="CLU_2832106_0_0_1"/>
<evidence type="ECO:0000313" key="3">
    <source>
        <dbReference type="Proteomes" id="UP000007148"/>
    </source>
</evidence>
<accession>G4TXK5</accession>
<keyword evidence="3" id="KW-1185">Reference proteome</keyword>
<dbReference type="EMBL" id="CAFZ01000590">
    <property type="protein sequence ID" value="CCA76048.1"/>
    <property type="molecule type" value="Genomic_DNA"/>
</dbReference>
<sequence>MSSSQIFTSAQGETPTSASTADTSQPVGNRCVQCDRAIGMVRSRSQSEVTSEEVYVHRRFERLHIE</sequence>
<dbReference type="InParanoid" id="G4TXK5"/>
<dbReference type="AlphaFoldDB" id="G4TXK5"/>
<protein>
    <submittedName>
        <fullName evidence="2">Uncharacterized protein</fullName>
    </submittedName>
</protein>
<reference evidence="2 3" key="1">
    <citation type="journal article" date="2011" name="PLoS Pathog.">
        <title>Endophytic Life Strategies Decoded by Genome and Transcriptome Analyses of the Mutualistic Root Symbiont Piriformospora indica.</title>
        <authorList>
            <person name="Zuccaro A."/>
            <person name="Lahrmann U."/>
            <person name="Guldener U."/>
            <person name="Langen G."/>
            <person name="Pfiffi S."/>
            <person name="Biedenkopf D."/>
            <person name="Wong P."/>
            <person name="Samans B."/>
            <person name="Grimm C."/>
            <person name="Basiewicz M."/>
            <person name="Murat C."/>
            <person name="Martin F."/>
            <person name="Kogel K.H."/>
        </authorList>
    </citation>
    <scope>NUCLEOTIDE SEQUENCE [LARGE SCALE GENOMIC DNA]</scope>
    <source>
        <strain evidence="2 3">DSM 11827</strain>
    </source>
</reference>
<organism evidence="2 3">
    <name type="scientific">Serendipita indica (strain DSM 11827)</name>
    <name type="common">Root endophyte fungus</name>
    <name type="synonym">Piriformospora indica</name>
    <dbReference type="NCBI Taxonomy" id="1109443"/>
    <lineage>
        <taxon>Eukaryota</taxon>
        <taxon>Fungi</taxon>
        <taxon>Dikarya</taxon>
        <taxon>Basidiomycota</taxon>
        <taxon>Agaricomycotina</taxon>
        <taxon>Agaricomycetes</taxon>
        <taxon>Sebacinales</taxon>
        <taxon>Serendipitaceae</taxon>
        <taxon>Serendipita</taxon>
    </lineage>
</organism>
<dbReference type="Proteomes" id="UP000007148">
    <property type="component" value="Unassembled WGS sequence"/>
</dbReference>
<feature type="compositionally biased region" description="Polar residues" evidence="1">
    <location>
        <begin position="1"/>
        <end position="27"/>
    </location>
</feature>